<sequence length="135" mass="15000">MRVQGQCHCGAIVYQAEVDPATVAICHCIDCQRLSGGIFRVNIPAPAETFRIVKGEPRRYIKTADSGARRVHAFCENCGSPVYSSAVENPKSYSLRLGALDQRDRLGYPSRQIWTKRRIGWMPPLDDVPAVEGQP</sequence>
<gene>
    <name evidence="6" type="ORF">BAU06_14160</name>
    <name evidence="7" type="ORF">BAU08_14395</name>
</gene>
<evidence type="ECO:0000256" key="4">
    <source>
        <dbReference type="ARBA" id="ARBA00023239"/>
    </source>
</evidence>
<evidence type="ECO:0000256" key="3">
    <source>
        <dbReference type="ARBA" id="ARBA00022833"/>
    </source>
</evidence>
<dbReference type="Proteomes" id="UP000091897">
    <property type="component" value="Chromosome"/>
</dbReference>
<dbReference type="SUPFAM" id="SSF51316">
    <property type="entry name" value="Mss4-like"/>
    <property type="match status" value="1"/>
</dbReference>
<comment type="similarity">
    <text evidence="1">Belongs to the Gfa family.</text>
</comment>
<dbReference type="KEGG" id="bbro:BAU06_14160"/>
<dbReference type="Proteomes" id="UP000092213">
    <property type="component" value="Chromosome"/>
</dbReference>
<dbReference type="OrthoDB" id="327703at2"/>
<proteinExistence type="inferred from homology"/>
<keyword evidence="3" id="KW-0862">Zinc</keyword>
<dbReference type="EMBL" id="CP016171">
    <property type="protein sequence ID" value="ANN72376.1"/>
    <property type="molecule type" value="Genomic_DNA"/>
</dbReference>
<reference evidence="8 9" key="1">
    <citation type="submission" date="2016-06" db="EMBL/GenBank/DDBJ databases">
        <title>Complete genome sequences of Bordetella bronchialis and Bordetella flabilis.</title>
        <authorList>
            <person name="LiPuma J.J."/>
            <person name="Spilker T."/>
        </authorList>
    </citation>
    <scope>NUCLEOTIDE SEQUENCE [LARGE SCALE GENOMIC DNA]</scope>
    <source>
        <strain evidence="7 9">AU17976</strain>
        <strain evidence="6 8">AU3182</strain>
    </source>
</reference>
<evidence type="ECO:0000256" key="1">
    <source>
        <dbReference type="ARBA" id="ARBA00005495"/>
    </source>
</evidence>
<dbReference type="Pfam" id="PF04828">
    <property type="entry name" value="GFA"/>
    <property type="match status" value="1"/>
</dbReference>
<protein>
    <submittedName>
        <fullName evidence="7">Aldehyde-activating protein</fullName>
    </submittedName>
</protein>
<name>A0A193FHS2_9BORD</name>
<dbReference type="RefSeq" id="WP_066350190.1">
    <property type="nucleotide sequence ID" value="NZ_CBCSFJ010000006.1"/>
</dbReference>
<keyword evidence="8" id="KW-1185">Reference proteome</keyword>
<evidence type="ECO:0000313" key="6">
    <source>
        <dbReference type="EMBL" id="ANN67287.1"/>
    </source>
</evidence>
<dbReference type="STRING" id="463025.BAU08_14395"/>
<feature type="domain" description="CENP-V/GFA" evidence="5">
    <location>
        <begin position="3"/>
        <end position="115"/>
    </location>
</feature>
<evidence type="ECO:0000259" key="5">
    <source>
        <dbReference type="PROSITE" id="PS51891"/>
    </source>
</evidence>
<keyword evidence="2" id="KW-0479">Metal-binding</keyword>
<dbReference type="PANTHER" id="PTHR33337:SF40">
    <property type="entry name" value="CENP-V_GFA DOMAIN-CONTAINING PROTEIN-RELATED"/>
    <property type="match status" value="1"/>
</dbReference>
<evidence type="ECO:0000313" key="7">
    <source>
        <dbReference type="EMBL" id="ANN72376.1"/>
    </source>
</evidence>
<dbReference type="EMBL" id="CP016170">
    <property type="protein sequence ID" value="ANN67287.1"/>
    <property type="molecule type" value="Genomic_DNA"/>
</dbReference>
<dbReference type="PANTHER" id="PTHR33337">
    <property type="entry name" value="GFA DOMAIN-CONTAINING PROTEIN"/>
    <property type="match status" value="1"/>
</dbReference>
<dbReference type="PROSITE" id="PS51891">
    <property type="entry name" value="CENP_V_GFA"/>
    <property type="match status" value="1"/>
</dbReference>
<dbReference type="AlphaFoldDB" id="A0A193FHS2"/>
<evidence type="ECO:0000313" key="8">
    <source>
        <dbReference type="Proteomes" id="UP000091897"/>
    </source>
</evidence>
<dbReference type="Gene3D" id="3.90.1590.10">
    <property type="entry name" value="glutathione-dependent formaldehyde- activating enzyme (gfa)"/>
    <property type="match status" value="1"/>
</dbReference>
<keyword evidence="4" id="KW-0456">Lyase</keyword>
<accession>A0A193FHS2</accession>
<dbReference type="GO" id="GO:0046872">
    <property type="term" value="F:metal ion binding"/>
    <property type="evidence" value="ECO:0007669"/>
    <property type="project" value="UniProtKB-KW"/>
</dbReference>
<evidence type="ECO:0000313" key="9">
    <source>
        <dbReference type="Proteomes" id="UP000092213"/>
    </source>
</evidence>
<dbReference type="InterPro" id="IPR006913">
    <property type="entry name" value="CENP-V/GFA"/>
</dbReference>
<organism evidence="7 9">
    <name type="scientific">Bordetella bronchialis</name>
    <dbReference type="NCBI Taxonomy" id="463025"/>
    <lineage>
        <taxon>Bacteria</taxon>
        <taxon>Pseudomonadati</taxon>
        <taxon>Pseudomonadota</taxon>
        <taxon>Betaproteobacteria</taxon>
        <taxon>Burkholderiales</taxon>
        <taxon>Alcaligenaceae</taxon>
        <taxon>Bordetella</taxon>
    </lineage>
</organism>
<dbReference type="GO" id="GO:0016846">
    <property type="term" value="F:carbon-sulfur lyase activity"/>
    <property type="evidence" value="ECO:0007669"/>
    <property type="project" value="InterPro"/>
</dbReference>
<evidence type="ECO:0000256" key="2">
    <source>
        <dbReference type="ARBA" id="ARBA00022723"/>
    </source>
</evidence>
<dbReference type="InterPro" id="IPR011057">
    <property type="entry name" value="Mss4-like_sf"/>
</dbReference>